<feature type="compositionally biased region" description="Polar residues" evidence="1">
    <location>
        <begin position="412"/>
        <end position="428"/>
    </location>
</feature>
<evidence type="ECO:0000313" key="5">
    <source>
        <dbReference type="Proteomes" id="UP000479190"/>
    </source>
</evidence>
<dbReference type="InterPro" id="IPR008042">
    <property type="entry name" value="Retrotrans_Pao"/>
</dbReference>
<dbReference type="InterPro" id="IPR001584">
    <property type="entry name" value="Integrase_cat-core"/>
</dbReference>
<dbReference type="Gene3D" id="3.30.420.10">
    <property type="entry name" value="Ribonuclease H-like superfamily/Ribonuclease H"/>
    <property type="match status" value="1"/>
</dbReference>
<dbReference type="Gene3D" id="3.10.10.10">
    <property type="entry name" value="HIV Type 1 Reverse Transcriptase, subunit A, domain 1"/>
    <property type="match status" value="1"/>
</dbReference>
<dbReference type="PANTHER" id="PTHR47331:SF5">
    <property type="entry name" value="RIBONUCLEASE H"/>
    <property type="match status" value="1"/>
</dbReference>
<dbReference type="PROSITE" id="PS50994">
    <property type="entry name" value="INTEGRASE"/>
    <property type="match status" value="1"/>
</dbReference>
<dbReference type="GO" id="GO:0004190">
    <property type="term" value="F:aspartic-type endopeptidase activity"/>
    <property type="evidence" value="ECO:0007669"/>
    <property type="project" value="InterPro"/>
</dbReference>
<organism evidence="4 5">
    <name type="scientific">Trichogramma brassicae</name>
    <dbReference type="NCBI Taxonomy" id="86971"/>
    <lineage>
        <taxon>Eukaryota</taxon>
        <taxon>Metazoa</taxon>
        <taxon>Ecdysozoa</taxon>
        <taxon>Arthropoda</taxon>
        <taxon>Hexapoda</taxon>
        <taxon>Insecta</taxon>
        <taxon>Pterygota</taxon>
        <taxon>Neoptera</taxon>
        <taxon>Endopterygota</taxon>
        <taxon>Hymenoptera</taxon>
        <taxon>Apocrita</taxon>
        <taxon>Proctotrupomorpha</taxon>
        <taxon>Chalcidoidea</taxon>
        <taxon>Trichogrammatidae</taxon>
        <taxon>Trichogramma</taxon>
    </lineage>
</organism>
<feature type="domain" description="Integrase catalytic" evidence="3">
    <location>
        <begin position="1385"/>
        <end position="1577"/>
    </location>
</feature>
<evidence type="ECO:0000256" key="1">
    <source>
        <dbReference type="SAM" id="MobiDB-lite"/>
    </source>
</evidence>
<feature type="compositionally biased region" description="Basic residues" evidence="1">
    <location>
        <begin position="1867"/>
        <end position="1884"/>
    </location>
</feature>
<name>A0A6H5IN89_9HYME</name>
<dbReference type="InterPro" id="IPR041588">
    <property type="entry name" value="Integrase_H2C2"/>
</dbReference>
<protein>
    <submittedName>
        <fullName evidence="4">Uncharacterized protein</fullName>
    </submittedName>
</protein>
<dbReference type="InterPro" id="IPR005312">
    <property type="entry name" value="DUF1759"/>
</dbReference>
<dbReference type="InterPro" id="IPR012337">
    <property type="entry name" value="RNaseH-like_sf"/>
</dbReference>
<feature type="region of interest" description="Disordered" evidence="1">
    <location>
        <begin position="1849"/>
        <end position="1890"/>
    </location>
</feature>
<dbReference type="GO" id="GO:0006508">
    <property type="term" value="P:proteolysis"/>
    <property type="evidence" value="ECO:0007669"/>
    <property type="project" value="InterPro"/>
</dbReference>
<dbReference type="PANTHER" id="PTHR47331">
    <property type="entry name" value="PHD-TYPE DOMAIN-CONTAINING PROTEIN"/>
    <property type="match status" value="1"/>
</dbReference>
<feature type="region of interest" description="Disordered" evidence="1">
    <location>
        <begin position="402"/>
        <end position="428"/>
    </location>
</feature>
<dbReference type="EMBL" id="CADCXV010000930">
    <property type="protein sequence ID" value="CAB0038991.1"/>
    <property type="molecule type" value="Genomic_DNA"/>
</dbReference>
<proteinExistence type="predicted"/>
<dbReference type="InterPro" id="IPR036397">
    <property type="entry name" value="RNaseH_sf"/>
</dbReference>
<evidence type="ECO:0000259" key="2">
    <source>
        <dbReference type="PROSITE" id="PS50175"/>
    </source>
</evidence>
<dbReference type="InterPro" id="IPR043502">
    <property type="entry name" value="DNA/RNA_pol_sf"/>
</dbReference>
<dbReference type="Pfam" id="PF17921">
    <property type="entry name" value="Integrase_H2C2"/>
    <property type="match status" value="1"/>
</dbReference>
<feature type="region of interest" description="Disordered" evidence="1">
    <location>
        <begin position="297"/>
        <end position="316"/>
    </location>
</feature>
<sequence length="1890" mass="213545">MAGSLLKVQLDVAKNIMNFYENSTSKIGAQRQTLSHFRARLDLLEVYWKSFIGRHDELLGHADDLSQQEYFVKDCYGLTEDNYTGAKALIMDHIAALTPQAPPALPTGTGRPVEQLVVPLPALALPIFTGKQEEWESFKQRFSSLVRDKETIPKFAKLQHLLNAVQGPAALRLKGLEITAANFDVAWEKLVRRYDNQRIRLYTALENLMQLPLVKSRTADELNNLIDRTEEAVRSLQELRCPVQEYDNWIVHCVVRKLDANSRESWEISREETTEFPKYRDLVLFLERRVQSLEQARPSAELATASQGSRDRGYGQRRVVANAARVEDASTGRPGPLCDICQTGHWLHKCFKFLGMSQQQRLELCKAKRLCLNCLHKSHFVDRCPSASRCLICQAKHHTKLHADKPGRPRHGNSSSTEDSAGSNVSAQSEEEHAGSLLSVRALIDPAAERSFITRRAAAQLNLPTRRISLSIIGLGAAVSSRAGNELCLEVRSPKTPTFALQTSALILAELTDFLPRKRIKFETWPHLRGLELADPRFGVPVRVDFVLGADVFPQLILDGVVKGPDGTLVAQETVFGWILTGSALSSAADDGHTVRAFHTSVGPSISSIVSKLWELDDVPSKPHLSEDEKRCEELFVQGHYRDSTGRFVVRLPFARRADFSKSRFAAQSCLLRMERRFEKDPRLRDVYSAFMNEYIELGHMECVPQQQLQRPGAYLPHHGVFRADNPSKIRVVFNASHKSSDGLTLNDQLLTGPKLQADITVVLSNWRFFQFAGTTDVEKMFRQIRVHEDDVDWQRVLWRAGPTEPIRDFRCTTVTYGTAAAPFLALRVMRQLAEDGREAYPEASEVLQHQLYVDDIFFGAGSVEEAIRRRNELIALLASAGMRLAKWAASHGRIVEDLMESSPEAVALKMDEAVSTLGLKWLPGLDCFSFQFRPILTSSPATRRNVLSDIARTFDPMGWLSPVLVVAKILLQDICIDGSDWDTPIAEPLDRQWSDFCAALDDVSSIRVPRWFGASETGTWHLHAFADASKRAYAAALYPVTPSMSSRLIVAKTKLAPTKVQTVPRLELCAAALLVRLVKSLLDGLRFPPKRIFCWSNSSVVLEWIRGHPSRWPTFVANRVSDIQTGLPDASWRHVRTLDNPADCATRGLSPLDLAAFSLWWTGPPWILDEETTWPASIVPPDQSVQVMIARQAPPPVAAGCLPDLGAFSSFNRMVKVLCCYRRWLTVLRRGEATISRAESWRRAECLCFRLIQAHHFADDVAAITSGRGLPKRNHLAKFHPFVDSEGLIRVGGRLQHAPLSYDEKYPIILPGRCLIVKRLIERAHSDTLHGGPQLMRSHLGRKFWIIRGTRIIHAVYQNCVRCTRFRAVAMEQQMGPLPAVRVTPGRPFQATGLDYAGPLPVLFSKARKAPSTKGYIAIFICLVVRAVHVEVVSDLTTDAFLAAFSRFCARRGKPAVLYSDNATTFKGASRELRQLFARGSTLRRRDSNRMLEKGTDWKFIPPRAPHFGGLWEAAVRSFKHHLRRVIGDARLTFEELSTVAARIEACLNSRPLCPHSSRPDDFEALTPAHFLVGSSLLDYPEPYDERTLSFTSRWRLLRGMRDLFWSRWRREVLTQMQQRSKWLTARESLKPGDMVLLKDDLCPPSAWPLARVDQVHPGSDGLVRVATIRTADSTFTRPIVKLIKLPTDAEAEEYYLPSQLKIIAWISTWKSTRISYPRGSIMAIRWHTFAPRGHTRITWRRSTLTRYHTPQVQLLTKYSGSLAQNTLRLHKEDAEYGFCQVLVTNARIFYRNTTVDTSIEVTGRGSQQQKACTELVRHHSSTQRAITIMSSKWATYRSMPQWPWKDFKNRQHSHRPALQQPAPAAHRHFQLPKRTTPPKKATHWLPEA</sequence>
<dbReference type="InterPro" id="IPR040676">
    <property type="entry name" value="DUF5641"/>
</dbReference>
<dbReference type="Pfam" id="PF18701">
    <property type="entry name" value="DUF5641"/>
    <property type="match status" value="1"/>
</dbReference>
<dbReference type="InterPro" id="IPR043128">
    <property type="entry name" value="Rev_trsase/Diguanyl_cyclase"/>
</dbReference>
<gene>
    <name evidence="4" type="ORF">TBRA_LOCUS10753</name>
</gene>
<dbReference type="GO" id="GO:0042575">
    <property type="term" value="C:DNA polymerase complex"/>
    <property type="evidence" value="ECO:0007669"/>
    <property type="project" value="UniProtKB-ARBA"/>
</dbReference>
<dbReference type="PROSITE" id="PS50175">
    <property type="entry name" value="ASP_PROT_RETROV"/>
    <property type="match status" value="1"/>
</dbReference>
<dbReference type="Pfam" id="PF03564">
    <property type="entry name" value="DUF1759"/>
    <property type="match status" value="1"/>
</dbReference>
<dbReference type="GO" id="GO:0071897">
    <property type="term" value="P:DNA biosynthetic process"/>
    <property type="evidence" value="ECO:0007669"/>
    <property type="project" value="UniProtKB-ARBA"/>
</dbReference>
<dbReference type="SUPFAM" id="SSF56672">
    <property type="entry name" value="DNA/RNA polymerases"/>
    <property type="match status" value="1"/>
</dbReference>
<dbReference type="InterPro" id="IPR001995">
    <property type="entry name" value="Peptidase_A2_cat"/>
</dbReference>
<keyword evidence="5" id="KW-1185">Reference proteome</keyword>
<reference evidence="4 5" key="1">
    <citation type="submission" date="2020-02" db="EMBL/GenBank/DDBJ databases">
        <authorList>
            <person name="Ferguson B K."/>
        </authorList>
    </citation>
    <scope>NUCLEOTIDE SEQUENCE [LARGE SCALE GENOMIC DNA]</scope>
</reference>
<dbReference type="OrthoDB" id="7676225at2759"/>
<evidence type="ECO:0000259" key="3">
    <source>
        <dbReference type="PROSITE" id="PS50994"/>
    </source>
</evidence>
<dbReference type="GO" id="GO:0015074">
    <property type="term" value="P:DNA integration"/>
    <property type="evidence" value="ECO:0007669"/>
    <property type="project" value="InterPro"/>
</dbReference>
<feature type="domain" description="Peptidase A2" evidence="2">
    <location>
        <begin position="440"/>
        <end position="516"/>
    </location>
</feature>
<dbReference type="GO" id="GO:0003676">
    <property type="term" value="F:nucleic acid binding"/>
    <property type="evidence" value="ECO:0007669"/>
    <property type="project" value="InterPro"/>
</dbReference>
<dbReference type="Proteomes" id="UP000479190">
    <property type="component" value="Unassembled WGS sequence"/>
</dbReference>
<evidence type="ECO:0000313" key="4">
    <source>
        <dbReference type="EMBL" id="CAB0038991.1"/>
    </source>
</evidence>
<dbReference type="SUPFAM" id="SSF53098">
    <property type="entry name" value="Ribonuclease H-like"/>
    <property type="match status" value="1"/>
</dbReference>
<accession>A0A6H5IN89</accession>
<dbReference type="Gene3D" id="3.30.70.270">
    <property type="match status" value="1"/>
</dbReference>
<dbReference type="Pfam" id="PF05380">
    <property type="entry name" value="Peptidase_A17"/>
    <property type="match status" value="1"/>
</dbReference>